<dbReference type="PROSITE" id="PS50110">
    <property type="entry name" value="RESPONSE_REGULATORY"/>
    <property type="match status" value="1"/>
</dbReference>
<dbReference type="PANTHER" id="PTHR44591">
    <property type="entry name" value="STRESS RESPONSE REGULATOR PROTEIN 1"/>
    <property type="match status" value="1"/>
</dbReference>
<comment type="caution">
    <text evidence="5">The sequence shown here is derived from an EMBL/GenBank/DDBJ whole genome shotgun (WGS) entry which is preliminary data.</text>
</comment>
<dbReference type="Gene3D" id="3.40.50.2300">
    <property type="match status" value="1"/>
</dbReference>
<dbReference type="InterPro" id="IPR011006">
    <property type="entry name" value="CheY-like_superfamily"/>
</dbReference>
<keyword evidence="6" id="KW-1185">Reference proteome</keyword>
<sequence>MEDEGYDTLTASDGKTGIARLSERDIPLVLLDVYMPGMTGLEVISYIKATHPNVGVVMISGQADIETAVKATKLGALDFIEKPFQPDRLLVSVRNVLKMVDLATENVRLAKEIKRSRIMVGESPPMKKLWEQIMKAAPSK</sequence>
<reference evidence="5 6" key="1">
    <citation type="submission" date="2024-09" db="EMBL/GenBank/DDBJ databases">
        <authorList>
            <person name="D'Angelo T."/>
        </authorList>
    </citation>
    <scope>NUCLEOTIDE SEQUENCE [LARGE SCALE GENOMIC DNA]</scope>
    <source>
        <strain evidence="5">SAG AM-311-F02</strain>
    </source>
</reference>
<evidence type="ECO:0000313" key="6">
    <source>
        <dbReference type="Proteomes" id="UP001594288"/>
    </source>
</evidence>
<proteinExistence type="predicted"/>
<feature type="modified residue" description="4-aspartylphosphate" evidence="3">
    <location>
        <position position="32"/>
    </location>
</feature>
<evidence type="ECO:0000259" key="4">
    <source>
        <dbReference type="PROSITE" id="PS50110"/>
    </source>
</evidence>
<protein>
    <submittedName>
        <fullName evidence="5">Sigma-54-dependent transcriptional regulator</fullName>
    </submittedName>
</protein>
<evidence type="ECO:0000313" key="5">
    <source>
        <dbReference type="EMBL" id="MFC1799921.1"/>
    </source>
</evidence>
<keyword evidence="2" id="KW-0902">Two-component regulatory system</keyword>
<dbReference type="SMART" id="SM00448">
    <property type="entry name" value="REC"/>
    <property type="match status" value="1"/>
</dbReference>
<dbReference type="InterPro" id="IPR001789">
    <property type="entry name" value="Sig_transdc_resp-reg_receiver"/>
</dbReference>
<feature type="non-terminal residue" evidence="5">
    <location>
        <position position="140"/>
    </location>
</feature>
<accession>A0ABV6YPB5</accession>
<dbReference type="Proteomes" id="UP001594288">
    <property type="component" value="Unassembled WGS sequence"/>
</dbReference>
<dbReference type="Pfam" id="PF00072">
    <property type="entry name" value="Response_reg"/>
    <property type="match status" value="1"/>
</dbReference>
<evidence type="ECO:0000256" key="3">
    <source>
        <dbReference type="PROSITE-ProRule" id="PRU00169"/>
    </source>
</evidence>
<evidence type="ECO:0000256" key="1">
    <source>
        <dbReference type="ARBA" id="ARBA00022553"/>
    </source>
</evidence>
<dbReference type="PANTHER" id="PTHR44591:SF14">
    <property type="entry name" value="PROTEIN PILG"/>
    <property type="match status" value="1"/>
</dbReference>
<organism evidence="5 6">
    <name type="scientific">Eiseniibacteriota bacterium</name>
    <dbReference type="NCBI Taxonomy" id="2212470"/>
    <lineage>
        <taxon>Bacteria</taxon>
        <taxon>Candidatus Eiseniibacteriota</taxon>
    </lineage>
</organism>
<feature type="domain" description="Response regulatory" evidence="4">
    <location>
        <begin position="1"/>
        <end position="97"/>
    </location>
</feature>
<gene>
    <name evidence="5" type="ORF">ACFL2Z_03315</name>
</gene>
<dbReference type="EMBL" id="JBHPEI010000044">
    <property type="protein sequence ID" value="MFC1799921.1"/>
    <property type="molecule type" value="Genomic_DNA"/>
</dbReference>
<dbReference type="InterPro" id="IPR050595">
    <property type="entry name" value="Bact_response_regulator"/>
</dbReference>
<dbReference type="SUPFAM" id="SSF52172">
    <property type="entry name" value="CheY-like"/>
    <property type="match status" value="1"/>
</dbReference>
<evidence type="ECO:0000256" key="2">
    <source>
        <dbReference type="ARBA" id="ARBA00023012"/>
    </source>
</evidence>
<name>A0ABV6YPB5_UNCEI</name>
<keyword evidence="1 3" id="KW-0597">Phosphoprotein</keyword>